<gene>
    <name evidence="14" type="ORF">OBBRIDRAFT_723058</name>
</gene>
<organism evidence="14 15">
    <name type="scientific">Obba rivulosa</name>
    <dbReference type="NCBI Taxonomy" id="1052685"/>
    <lineage>
        <taxon>Eukaryota</taxon>
        <taxon>Fungi</taxon>
        <taxon>Dikarya</taxon>
        <taxon>Basidiomycota</taxon>
        <taxon>Agaricomycotina</taxon>
        <taxon>Agaricomycetes</taxon>
        <taxon>Polyporales</taxon>
        <taxon>Gelatoporiaceae</taxon>
        <taxon>Obba</taxon>
    </lineage>
</organism>
<dbReference type="InterPro" id="IPR004589">
    <property type="entry name" value="DNA_helicase_ATP-dep_RecQ"/>
</dbReference>
<dbReference type="SUPFAM" id="SSF52540">
    <property type="entry name" value="P-loop containing nucleoside triphosphate hydrolases"/>
    <property type="match status" value="1"/>
</dbReference>
<evidence type="ECO:0000256" key="11">
    <source>
        <dbReference type="RuleBase" id="RU364117"/>
    </source>
</evidence>
<dbReference type="GO" id="GO:0005694">
    <property type="term" value="C:chromosome"/>
    <property type="evidence" value="ECO:0007669"/>
    <property type="project" value="TreeGrafter"/>
</dbReference>
<evidence type="ECO:0000313" key="14">
    <source>
        <dbReference type="EMBL" id="OCH94248.1"/>
    </source>
</evidence>
<proteinExistence type="inferred from homology"/>
<dbReference type="GO" id="GO:0005524">
    <property type="term" value="F:ATP binding"/>
    <property type="evidence" value="ECO:0007669"/>
    <property type="project" value="UniProtKB-KW"/>
</dbReference>
<dbReference type="EMBL" id="KV722345">
    <property type="protein sequence ID" value="OCH94248.1"/>
    <property type="molecule type" value="Genomic_DNA"/>
</dbReference>
<keyword evidence="4 11" id="KW-0378">Hydrolase</keyword>
<dbReference type="EC" id="5.6.2.4" evidence="11"/>
<keyword evidence="5 11" id="KW-0347">Helicase</keyword>
<keyword evidence="3 11" id="KW-0547">Nucleotide-binding</keyword>
<dbReference type="InterPro" id="IPR011545">
    <property type="entry name" value="DEAD/DEAH_box_helicase_dom"/>
</dbReference>
<dbReference type="InterPro" id="IPR032284">
    <property type="entry name" value="RecQ_Zn-bd"/>
</dbReference>
<dbReference type="PROSITE" id="PS51192">
    <property type="entry name" value="HELICASE_ATP_BIND_1"/>
    <property type="match status" value="1"/>
</dbReference>
<dbReference type="NCBIfam" id="TIGR00614">
    <property type="entry name" value="recQ_fam"/>
    <property type="match status" value="1"/>
</dbReference>
<keyword evidence="15" id="KW-1185">Reference proteome</keyword>
<evidence type="ECO:0000256" key="4">
    <source>
        <dbReference type="ARBA" id="ARBA00022801"/>
    </source>
</evidence>
<comment type="similarity">
    <text evidence="2 11">Belongs to the helicase family. RecQ subfamily.</text>
</comment>
<dbReference type="PANTHER" id="PTHR13710">
    <property type="entry name" value="DNA HELICASE RECQ FAMILY MEMBER"/>
    <property type="match status" value="1"/>
</dbReference>
<dbReference type="Gene3D" id="1.10.10.10">
    <property type="entry name" value="Winged helix-like DNA-binding domain superfamily/Winged helix DNA-binding domain"/>
    <property type="match status" value="1"/>
</dbReference>
<dbReference type="FunFam" id="3.40.50.300:FF:000340">
    <property type="entry name" value="Bloom syndrome, RecQ helicase"/>
    <property type="match status" value="1"/>
</dbReference>
<evidence type="ECO:0000256" key="5">
    <source>
        <dbReference type="ARBA" id="ARBA00022806"/>
    </source>
</evidence>
<dbReference type="GO" id="GO:0000724">
    <property type="term" value="P:double-strand break repair via homologous recombination"/>
    <property type="evidence" value="ECO:0007669"/>
    <property type="project" value="TreeGrafter"/>
</dbReference>
<protein>
    <recommendedName>
        <fullName evidence="11">ATP-dependent DNA helicase</fullName>
        <ecNumber evidence="11">5.6.2.4</ecNumber>
    </recommendedName>
</protein>
<keyword evidence="8" id="KW-0413">Isomerase</keyword>
<comment type="catalytic activity">
    <reaction evidence="10 11">
        <text>Couples ATP hydrolysis with the unwinding of duplex DNA by translocating in the 3'-5' direction.</text>
        <dbReference type="EC" id="5.6.2.4"/>
    </reaction>
</comment>
<evidence type="ECO:0000256" key="7">
    <source>
        <dbReference type="ARBA" id="ARBA00023125"/>
    </source>
</evidence>
<dbReference type="CDD" id="cd18794">
    <property type="entry name" value="SF2_C_RecQ"/>
    <property type="match status" value="1"/>
</dbReference>
<accession>A0A8E2DR64</accession>
<comment type="catalytic activity">
    <reaction evidence="11">
        <text>ATP + H2O = ADP + phosphate + H(+)</text>
        <dbReference type="Rhea" id="RHEA:13065"/>
        <dbReference type="ChEBI" id="CHEBI:15377"/>
        <dbReference type="ChEBI" id="CHEBI:15378"/>
        <dbReference type="ChEBI" id="CHEBI:30616"/>
        <dbReference type="ChEBI" id="CHEBI:43474"/>
        <dbReference type="ChEBI" id="CHEBI:456216"/>
    </reaction>
</comment>
<feature type="domain" description="Helicase C-terminal" evidence="13">
    <location>
        <begin position="310"/>
        <end position="460"/>
    </location>
</feature>
<dbReference type="Pfam" id="PF00270">
    <property type="entry name" value="DEAD"/>
    <property type="match status" value="1"/>
</dbReference>
<evidence type="ECO:0000256" key="8">
    <source>
        <dbReference type="ARBA" id="ARBA00023235"/>
    </source>
</evidence>
<dbReference type="SMART" id="SM00490">
    <property type="entry name" value="HELICc"/>
    <property type="match status" value="1"/>
</dbReference>
<dbReference type="InterPro" id="IPR036388">
    <property type="entry name" value="WH-like_DNA-bd_sf"/>
</dbReference>
<dbReference type="FunFam" id="3.40.50.300:FF:001389">
    <property type="entry name" value="ATP-dependent DNA helicase RecQ"/>
    <property type="match status" value="1"/>
</dbReference>
<dbReference type="GO" id="GO:0016787">
    <property type="term" value="F:hydrolase activity"/>
    <property type="evidence" value="ECO:0007669"/>
    <property type="project" value="UniProtKB-KW"/>
</dbReference>
<keyword evidence="7" id="KW-0238">DNA-binding</keyword>
<feature type="domain" description="Helicase ATP-binding" evidence="12">
    <location>
        <begin position="110"/>
        <end position="288"/>
    </location>
</feature>
<dbReference type="CDD" id="cd17920">
    <property type="entry name" value="DEXHc_RecQ"/>
    <property type="match status" value="1"/>
</dbReference>
<dbReference type="InterPro" id="IPR002464">
    <property type="entry name" value="DNA/RNA_helicase_DEAH_CS"/>
</dbReference>
<dbReference type="Proteomes" id="UP000250043">
    <property type="component" value="Unassembled WGS sequence"/>
</dbReference>
<evidence type="ECO:0000256" key="9">
    <source>
        <dbReference type="ARBA" id="ARBA00023242"/>
    </source>
</evidence>
<evidence type="ECO:0000313" key="15">
    <source>
        <dbReference type="Proteomes" id="UP000250043"/>
    </source>
</evidence>
<dbReference type="GO" id="GO:0043138">
    <property type="term" value="F:3'-5' DNA helicase activity"/>
    <property type="evidence" value="ECO:0007669"/>
    <property type="project" value="UniProtKB-EC"/>
</dbReference>
<evidence type="ECO:0000259" key="12">
    <source>
        <dbReference type="PROSITE" id="PS51192"/>
    </source>
</evidence>
<dbReference type="InterPro" id="IPR027417">
    <property type="entry name" value="P-loop_NTPase"/>
</dbReference>
<reference evidence="14 15" key="1">
    <citation type="submission" date="2016-07" db="EMBL/GenBank/DDBJ databases">
        <title>Draft genome of the white-rot fungus Obba rivulosa 3A-2.</title>
        <authorList>
            <consortium name="DOE Joint Genome Institute"/>
            <person name="Miettinen O."/>
            <person name="Riley R."/>
            <person name="Acob R."/>
            <person name="Barry K."/>
            <person name="Cullen D."/>
            <person name="De Vries R."/>
            <person name="Hainaut M."/>
            <person name="Hatakka A."/>
            <person name="Henrissat B."/>
            <person name="Hilden K."/>
            <person name="Kuo R."/>
            <person name="Labutti K."/>
            <person name="Lipzen A."/>
            <person name="Makela M.R."/>
            <person name="Sandor L."/>
            <person name="Spatafora J.W."/>
            <person name="Grigoriev I.V."/>
            <person name="Hibbett D.S."/>
        </authorList>
    </citation>
    <scope>NUCLEOTIDE SEQUENCE [LARGE SCALE GENOMIC DNA]</scope>
    <source>
        <strain evidence="14 15">3A-2</strain>
    </source>
</reference>
<comment type="subcellular location">
    <subcellularLocation>
        <location evidence="1 11">Nucleus</location>
    </subcellularLocation>
</comment>
<dbReference type="InterPro" id="IPR014001">
    <property type="entry name" value="Helicase_ATP-bd"/>
</dbReference>
<dbReference type="PROSITE" id="PS51194">
    <property type="entry name" value="HELICASE_CTER"/>
    <property type="match status" value="1"/>
</dbReference>
<dbReference type="GO" id="GO:0005634">
    <property type="term" value="C:nucleus"/>
    <property type="evidence" value="ECO:0007669"/>
    <property type="project" value="UniProtKB-SubCell"/>
</dbReference>
<dbReference type="GO" id="GO:0005737">
    <property type="term" value="C:cytoplasm"/>
    <property type="evidence" value="ECO:0007669"/>
    <property type="project" value="TreeGrafter"/>
</dbReference>
<dbReference type="InterPro" id="IPR001650">
    <property type="entry name" value="Helicase_C-like"/>
</dbReference>
<keyword evidence="6 11" id="KW-0067">ATP-binding</keyword>
<dbReference type="Gene3D" id="3.40.50.300">
    <property type="entry name" value="P-loop containing nucleotide triphosphate hydrolases"/>
    <property type="match status" value="2"/>
</dbReference>
<keyword evidence="9 11" id="KW-0539">Nucleus</keyword>
<dbReference type="SMART" id="SM00487">
    <property type="entry name" value="DEXDc"/>
    <property type="match status" value="1"/>
</dbReference>
<dbReference type="GO" id="GO:0003677">
    <property type="term" value="F:DNA binding"/>
    <property type="evidence" value="ECO:0007669"/>
    <property type="project" value="UniProtKB-KW"/>
</dbReference>
<evidence type="ECO:0000256" key="2">
    <source>
        <dbReference type="ARBA" id="ARBA00005446"/>
    </source>
</evidence>
<sequence>MDAIQDRRRVYRPSVLHSGAPSDGPQLLASLINLNTTLLDEATASPARITLSPTTSIDQIIAEFPITEHLLAFRARERDCQNASWTVEARQKLRTVFKMERFRVNQLEAIEATMHGQDVFVLMPTAWGKSLCFQLPAVCAGGRTTGLTVVIEPLISLIDDQVQALLEKGIDVETIHSDMPLPRANRIRHRLRHASKRPKLLYVTPEMIQTSVMNDILNVIYQQHHLARFVVDEAHCISEWGRDFRPAYRALDVLRKNFPNVPIMALTGTASKRVTNDVVTCLGIDGCVQLRQSFDRPNLNYVVKPKERNSLHDIAEAIMTKHNGETGIIYCRSRNDCDKISQKLTNVYKIASRAYHSGLASHAKQKVLQDWQNGSCQVVVATTAFGMGIDKADVRFVIHHCLPRSLEGYYQETGRAGRDGSPADCILYYRYRDGEYLFTAIRNDGGLSVQGKRAAEEGLRHVMQFCQNDIDCRRRQLLSYFDEEFDAQSCESHCDNCRDTRPIVSHDITQFSTTIITQLSNEMPCITRGQLVDTIKGSRTAVVKKKNFHELGLFELCKGWNGDCERLVDLMISKQYLTTYSARISYSWTQEYLQVSILPQ</sequence>
<dbReference type="OrthoDB" id="10261556at2759"/>
<evidence type="ECO:0000256" key="1">
    <source>
        <dbReference type="ARBA" id="ARBA00004123"/>
    </source>
</evidence>
<dbReference type="AlphaFoldDB" id="A0A8E2DR64"/>
<evidence type="ECO:0000256" key="6">
    <source>
        <dbReference type="ARBA" id="ARBA00022840"/>
    </source>
</evidence>
<dbReference type="Pfam" id="PF00271">
    <property type="entry name" value="Helicase_C"/>
    <property type="match status" value="1"/>
</dbReference>
<dbReference type="GO" id="GO:0009378">
    <property type="term" value="F:four-way junction helicase activity"/>
    <property type="evidence" value="ECO:0007669"/>
    <property type="project" value="TreeGrafter"/>
</dbReference>
<dbReference type="PROSITE" id="PS00690">
    <property type="entry name" value="DEAH_ATP_HELICASE"/>
    <property type="match status" value="1"/>
</dbReference>
<dbReference type="PANTHER" id="PTHR13710:SF153">
    <property type="entry name" value="RECQ-LIKE DNA HELICASE BLM"/>
    <property type="match status" value="1"/>
</dbReference>
<evidence type="ECO:0000256" key="10">
    <source>
        <dbReference type="ARBA" id="ARBA00034617"/>
    </source>
</evidence>
<dbReference type="Pfam" id="PF16124">
    <property type="entry name" value="RecQ_Zn_bind"/>
    <property type="match status" value="1"/>
</dbReference>
<name>A0A8E2DR64_9APHY</name>
<evidence type="ECO:0000259" key="13">
    <source>
        <dbReference type="PROSITE" id="PS51194"/>
    </source>
</evidence>
<evidence type="ECO:0000256" key="3">
    <source>
        <dbReference type="ARBA" id="ARBA00022741"/>
    </source>
</evidence>